<dbReference type="Pfam" id="PF15993">
    <property type="entry name" value="Fuseless"/>
    <property type="match status" value="1"/>
</dbReference>
<organism evidence="2 3">
    <name type="scientific">Cylindrotheca closterium</name>
    <dbReference type="NCBI Taxonomy" id="2856"/>
    <lineage>
        <taxon>Eukaryota</taxon>
        <taxon>Sar</taxon>
        <taxon>Stramenopiles</taxon>
        <taxon>Ochrophyta</taxon>
        <taxon>Bacillariophyta</taxon>
        <taxon>Bacillariophyceae</taxon>
        <taxon>Bacillariophycidae</taxon>
        <taxon>Bacillariales</taxon>
        <taxon>Bacillariaceae</taxon>
        <taxon>Cylindrotheca</taxon>
    </lineage>
</organism>
<feature type="transmembrane region" description="Helical" evidence="1">
    <location>
        <begin position="291"/>
        <end position="312"/>
    </location>
</feature>
<dbReference type="EMBL" id="CAKOGP040002091">
    <property type="protein sequence ID" value="CAJ1961309.1"/>
    <property type="molecule type" value="Genomic_DNA"/>
</dbReference>
<gene>
    <name evidence="2" type="ORF">CYCCA115_LOCUS19133</name>
</gene>
<dbReference type="AlphaFoldDB" id="A0AAD2JLE3"/>
<evidence type="ECO:0008006" key="4">
    <source>
        <dbReference type="Google" id="ProtNLM"/>
    </source>
</evidence>
<dbReference type="InterPro" id="IPR032751">
    <property type="entry name" value="Fuseless"/>
</dbReference>
<keyword evidence="3" id="KW-1185">Reference proteome</keyword>
<evidence type="ECO:0000313" key="3">
    <source>
        <dbReference type="Proteomes" id="UP001295423"/>
    </source>
</evidence>
<sequence length="492" mass="55005">MGTDDEENSVPLQEMAQVVDEVPRGPNKQECVVPETKESSWSWVYRFVQDWLYTNVIGFLVVSYWRGTWVLLDIWTCGQPSNASLLAGDSFCFAAVESESEVRFQSAWQTYLIGSILLIIGFVMVWRGWWKSTTVPLRKSVLRILIVYILGFATVNTWHGIWYLLDRWFLSDVGPVTNFGWSAGLGALVCYALCSGASLLAPPAIFLVDGPEKYSPPLANTIVNSYRSISLPAGKAKNDEDPFWLMGLDMFFSFIILPWGVVAFWRGFWYLMDESLWGFTDSVEDVRMSILWSYLIGLGFLFLGSEDVVMHIPTEIPTNPTSGKAMNFLAGRFRTVILAVGVVNFWRAVWLLWDEYLGKTSVLSAGLSHAIGVILLLCFGCLSCITAPPSTLGVDAVAHPDCADEPLFHDVPIPAEALYFFGIGRSPLTVAIHENFDEVASDEIQLIAPRPSFMRQSAAGLEPANRSSSISASSLSKRHLLKRQKNQFFRNR</sequence>
<feature type="transmembrane region" description="Helical" evidence="1">
    <location>
        <begin position="108"/>
        <end position="129"/>
    </location>
</feature>
<proteinExistence type="predicted"/>
<keyword evidence="1" id="KW-0472">Membrane</keyword>
<comment type="caution">
    <text evidence="2">The sequence shown here is derived from an EMBL/GenBank/DDBJ whole genome shotgun (WGS) entry which is preliminary data.</text>
</comment>
<protein>
    <recommendedName>
        <fullName evidence="4">Transmembrane protein</fullName>
    </recommendedName>
</protein>
<accession>A0AAD2JLE3</accession>
<feature type="transmembrane region" description="Helical" evidence="1">
    <location>
        <begin position="251"/>
        <end position="271"/>
    </location>
</feature>
<dbReference type="Proteomes" id="UP001295423">
    <property type="component" value="Unassembled WGS sequence"/>
</dbReference>
<feature type="transmembrane region" description="Helical" evidence="1">
    <location>
        <begin position="333"/>
        <end position="353"/>
    </location>
</feature>
<feature type="transmembrane region" description="Helical" evidence="1">
    <location>
        <begin position="185"/>
        <end position="208"/>
    </location>
</feature>
<dbReference type="PANTHER" id="PTHR35270">
    <property type="entry name" value="FUSELESS, ISOFORM A"/>
    <property type="match status" value="1"/>
</dbReference>
<dbReference type="PANTHER" id="PTHR35270:SF2">
    <property type="entry name" value="FUSELESS, ISOFORM A"/>
    <property type="match status" value="1"/>
</dbReference>
<feature type="transmembrane region" description="Helical" evidence="1">
    <location>
        <begin position="47"/>
        <end position="65"/>
    </location>
</feature>
<feature type="transmembrane region" description="Helical" evidence="1">
    <location>
        <begin position="141"/>
        <end position="165"/>
    </location>
</feature>
<keyword evidence="1" id="KW-0812">Transmembrane</keyword>
<name>A0AAD2JLE3_9STRA</name>
<keyword evidence="1" id="KW-1133">Transmembrane helix</keyword>
<evidence type="ECO:0000313" key="2">
    <source>
        <dbReference type="EMBL" id="CAJ1961309.1"/>
    </source>
</evidence>
<feature type="transmembrane region" description="Helical" evidence="1">
    <location>
        <begin position="365"/>
        <end position="385"/>
    </location>
</feature>
<evidence type="ECO:0000256" key="1">
    <source>
        <dbReference type="SAM" id="Phobius"/>
    </source>
</evidence>
<reference evidence="2" key="1">
    <citation type="submission" date="2023-08" db="EMBL/GenBank/DDBJ databases">
        <authorList>
            <person name="Audoor S."/>
            <person name="Bilcke G."/>
        </authorList>
    </citation>
    <scope>NUCLEOTIDE SEQUENCE</scope>
</reference>